<proteinExistence type="predicted"/>
<keyword evidence="1 2" id="KW-0694">RNA-binding</keyword>
<dbReference type="PROSITE" id="PS50102">
    <property type="entry name" value="RRM"/>
    <property type="match status" value="1"/>
</dbReference>
<accession>A0A182U528</accession>
<dbReference type="InterPro" id="IPR012677">
    <property type="entry name" value="Nucleotide-bd_a/b_plait_sf"/>
</dbReference>
<evidence type="ECO:0000256" key="2">
    <source>
        <dbReference type="PROSITE-ProRule" id="PRU00176"/>
    </source>
</evidence>
<dbReference type="SUPFAM" id="SSF54928">
    <property type="entry name" value="RNA-binding domain, RBD"/>
    <property type="match status" value="1"/>
</dbReference>
<dbReference type="InterPro" id="IPR000504">
    <property type="entry name" value="RRM_dom"/>
</dbReference>
<name>A0A182U528_9DIPT</name>
<evidence type="ECO:0000313" key="4">
    <source>
        <dbReference type="EnsemblMetazoa" id="AMEC014035-PA"/>
    </source>
</evidence>
<dbReference type="Gene3D" id="3.30.70.330">
    <property type="match status" value="1"/>
</dbReference>
<evidence type="ECO:0000259" key="3">
    <source>
        <dbReference type="PROSITE" id="PS50102"/>
    </source>
</evidence>
<organism evidence="4 5">
    <name type="scientific">Anopheles melas</name>
    <dbReference type="NCBI Taxonomy" id="34690"/>
    <lineage>
        <taxon>Eukaryota</taxon>
        <taxon>Metazoa</taxon>
        <taxon>Ecdysozoa</taxon>
        <taxon>Arthropoda</taxon>
        <taxon>Hexapoda</taxon>
        <taxon>Insecta</taxon>
        <taxon>Pterygota</taxon>
        <taxon>Neoptera</taxon>
        <taxon>Endopterygota</taxon>
        <taxon>Diptera</taxon>
        <taxon>Nematocera</taxon>
        <taxon>Culicoidea</taxon>
        <taxon>Culicidae</taxon>
        <taxon>Anophelinae</taxon>
        <taxon>Anopheles</taxon>
    </lineage>
</organism>
<keyword evidence="5" id="KW-1185">Reference proteome</keyword>
<protein>
    <recommendedName>
        <fullName evidence="3">RRM domain-containing protein</fullName>
    </recommendedName>
</protein>
<dbReference type="EnsemblMetazoa" id="AMEC014035-RA">
    <property type="protein sequence ID" value="AMEC014035-PA"/>
    <property type="gene ID" value="AMEC014035"/>
</dbReference>
<evidence type="ECO:0000256" key="1">
    <source>
        <dbReference type="ARBA" id="ARBA00022884"/>
    </source>
</evidence>
<evidence type="ECO:0000313" key="5">
    <source>
        <dbReference type="Proteomes" id="UP000075902"/>
    </source>
</evidence>
<dbReference type="AlphaFoldDB" id="A0A182U528"/>
<feature type="domain" description="RRM" evidence="3">
    <location>
        <begin position="54"/>
        <end position="196"/>
    </location>
</feature>
<dbReference type="GO" id="GO:0003723">
    <property type="term" value="F:RNA binding"/>
    <property type="evidence" value="ECO:0007669"/>
    <property type="project" value="UniProtKB-UniRule"/>
</dbReference>
<sequence>MPHPSAIHPASMHVSAGLPANHFLPSPALASPVGSTAGGNQPPNPPLAANAPCSTLFVANLGQFVSEHELKEIFASLPGFCRLRLHTKGSATTTATAATAAAAAAAAAANINNQSILNGIYRHCTNHHNQLATSNGTALTSTTTLVNGSGGGAAPVPVAFVEFKDVLSAAAAMTALQGKFLLSSDRGAMRIEFAKSKMAADIPSHQFYAQNHAQQREMQPVPTTNTTATTIVNHSNLGGNQQHHQHHCIGSTGGAALIGGGMHGRGALQPAPPGATSMAGLGGQNAGLFTFAVAPHPRA</sequence>
<dbReference type="PANTHER" id="PTHR10501">
    <property type="entry name" value="U1 SMALL NUCLEAR RIBONUCLEOPROTEIN A/U2 SMALL NUCLEAR RIBONUCLEOPROTEIN B"/>
    <property type="match status" value="1"/>
</dbReference>
<dbReference type="STRING" id="34690.A0A182U528"/>
<dbReference type="Proteomes" id="UP000075902">
    <property type="component" value="Unassembled WGS sequence"/>
</dbReference>
<reference evidence="4" key="2">
    <citation type="submission" date="2020-05" db="UniProtKB">
        <authorList>
            <consortium name="EnsemblMetazoa"/>
        </authorList>
    </citation>
    <scope>IDENTIFICATION</scope>
    <source>
        <strain evidence="4">CM1001059</strain>
    </source>
</reference>
<dbReference type="VEuPathDB" id="VectorBase:AMEC014035"/>
<dbReference type="InterPro" id="IPR035979">
    <property type="entry name" value="RBD_domain_sf"/>
</dbReference>
<reference evidence="5" key="1">
    <citation type="submission" date="2014-01" db="EMBL/GenBank/DDBJ databases">
        <title>The Genome Sequence of Anopheles melas CM1001059_A (V2).</title>
        <authorList>
            <consortium name="The Broad Institute Genomics Platform"/>
            <person name="Neafsey D.E."/>
            <person name="Besansky N."/>
            <person name="Howell P."/>
            <person name="Walton C."/>
            <person name="Young S.K."/>
            <person name="Zeng Q."/>
            <person name="Gargeya S."/>
            <person name="Fitzgerald M."/>
            <person name="Haas B."/>
            <person name="Abouelleil A."/>
            <person name="Allen A.W."/>
            <person name="Alvarado L."/>
            <person name="Arachchi H.M."/>
            <person name="Berlin A.M."/>
            <person name="Chapman S.B."/>
            <person name="Gainer-Dewar J."/>
            <person name="Goldberg J."/>
            <person name="Griggs A."/>
            <person name="Gujja S."/>
            <person name="Hansen M."/>
            <person name="Howarth C."/>
            <person name="Imamovic A."/>
            <person name="Ireland A."/>
            <person name="Larimer J."/>
            <person name="McCowan C."/>
            <person name="Murphy C."/>
            <person name="Pearson M."/>
            <person name="Poon T.W."/>
            <person name="Priest M."/>
            <person name="Roberts A."/>
            <person name="Saif S."/>
            <person name="Shea T."/>
            <person name="Sisk P."/>
            <person name="Sykes S."/>
            <person name="Wortman J."/>
            <person name="Nusbaum C."/>
            <person name="Birren B."/>
        </authorList>
    </citation>
    <scope>NUCLEOTIDE SEQUENCE [LARGE SCALE GENOMIC DNA]</scope>
    <source>
        <strain evidence="5">CM1001059</strain>
    </source>
</reference>